<dbReference type="Pfam" id="PF00176">
    <property type="entry name" value="SNF2-rel_dom"/>
    <property type="match status" value="1"/>
</dbReference>
<dbReference type="KEGG" id="ker:91101977"/>
<organism evidence="6 7">
    <name type="scientific">Kwoniella europaea PYCC6329</name>
    <dbReference type="NCBI Taxonomy" id="1423913"/>
    <lineage>
        <taxon>Eukaryota</taxon>
        <taxon>Fungi</taxon>
        <taxon>Dikarya</taxon>
        <taxon>Basidiomycota</taxon>
        <taxon>Agaricomycotina</taxon>
        <taxon>Tremellomycetes</taxon>
        <taxon>Tremellales</taxon>
        <taxon>Cryptococcaceae</taxon>
        <taxon>Kwoniella</taxon>
    </lineage>
</organism>
<dbReference type="GO" id="GO:0005634">
    <property type="term" value="C:nucleus"/>
    <property type="evidence" value="ECO:0007669"/>
    <property type="project" value="TreeGrafter"/>
</dbReference>
<evidence type="ECO:0000313" key="6">
    <source>
        <dbReference type="EMBL" id="WWD05101.1"/>
    </source>
</evidence>
<dbReference type="InterPro" id="IPR049730">
    <property type="entry name" value="SNF2/RAD54-like_C"/>
</dbReference>
<reference evidence="6 7" key="1">
    <citation type="submission" date="2024-01" db="EMBL/GenBank/DDBJ databases">
        <title>Comparative genomics of Cryptococcus and Kwoniella reveals pathogenesis evolution and contrasting modes of karyotype evolution via chromosome fusion or intercentromeric recombination.</title>
        <authorList>
            <person name="Coelho M.A."/>
            <person name="David-Palma M."/>
            <person name="Shea T."/>
            <person name="Bowers K."/>
            <person name="McGinley-Smith S."/>
            <person name="Mohammad A.W."/>
            <person name="Gnirke A."/>
            <person name="Yurkov A.M."/>
            <person name="Nowrousian M."/>
            <person name="Sun S."/>
            <person name="Cuomo C.A."/>
            <person name="Heitman J."/>
        </authorList>
    </citation>
    <scope>NUCLEOTIDE SEQUENCE [LARGE SCALE GENOMIC DNA]</scope>
    <source>
        <strain evidence="6 7">PYCC6329</strain>
    </source>
</reference>
<dbReference type="InterPro" id="IPR050628">
    <property type="entry name" value="SNF2_RAD54_helicase_TF"/>
</dbReference>
<gene>
    <name evidence="6" type="ORF">V865_003173</name>
</gene>
<dbReference type="GO" id="GO:0006281">
    <property type="term" value="P:DNA repair"/>
    <property type="evidence" value="ECO:0007669"/>
    <property type="project" value="TreeGrafter"/>
</dbReference>
<accession>A0AAX4KFK3</accession>
<keyword evidence="1" id="KW-0547">Nucleotide-binding</keyword>
<dbReference type="Gene3D" id="3.40.50.300">
    <property type="entry name" value="P-loop containing nucleotide triphosphate hydrolases"/>
    <property type="match status" value="1"/>
</dbReference>
<dbReference type="RefSeq" id="XP_066083068.1">
    <property type="nucleotide sequence ID" value="XM_066226971.1"/>
</dbReference>
<evidence type="ECO:0000259" key="4">
    <source>
        <dbReference type="PROSITE" id="PS51192"/>
    </source>
</evidence>
<dbReference type="PROSITE" id="PS51192">
    <property type="entry name" value="HELICASE_ATP_BIND_1"/>
    <property type="match status" value="1"/>
</dbReference>
<dbReference type="InterPro" id="IPR000330">
    <property type="entry name" value="SNF2_N"/>
</dbReference>
<dbReference type="GO" id="GO:0008094">
    <property type="term" value="F:ATP-dependent activity, acting on DNA"/>
    <property type="evidence" value="ECO:0007669"/>
    <property type="project" value="TreeGrafter"/>
</dbReference>
<dbReference type="InterPro" id="IPR038718">
    <property type="entry name" value="SNF2-like_sf"/>
</dbReference>
<dbReference type="SUPFAM" id="SSF52540">
    <property type="entry name" value="P-loop containing nucleoside triphosphate hydrolases"/>
    <property type="match status" value="2"/>
</dbReference>
<dbReference type="Proteomes" id="UP001358614">
    <property type="component" value="Chromosome 1"/>
</dbReference>
<protein>
    <submittedName>
        <fullName evidence="6">Uncharacterized protein</fullName>
    </submittedName>
</protein>
<dbReference type="SMART" id="SM00490">
    <property type="entry name" value="HELICc"/>
    <property type="match status" value="1"/>
</dbReference>
<proteinExistence type="predicted"/>
<dbReference type="InterPro" id="IPR001650">
    <property type="entry name" value="Helicase_C-like"/>
</dbReference>
<sequence length="601" mass="68243">MMPPPGIPPSNPGNHTGKYLLQHQRTNVTKILAKELDYESLLQAIVRYDESLRDCQTLELSAIPQLWHRVKDTNWVNVITEEVSVDKVRPGHGRGLVLADEMGTGKSLTVLAVIESTLIAVDDWFNIPLPRGNVDVPIIRLPLGWNESQIILESSFSEDRPAKKPRIQTEDTCSAPKLAQSEGCMPKPRATVKVCPKSIKIEFSSYIITTRKKTIPVNPSMILTSYEALIDSWNSTGPLHQLAFYRVVLDEGHRAKNHNSKTFRAIKSLQYRHLHVVTGTPIQNRLTEMNSYLQLLDVPSSLTELATYIGVCVRPALDKDKPDSSALRQIGQIFTTRHYKRDSTEMILPFKHVHVFYLPENQATPDYPVTYDEEIMEPHSSSQKKGEDMDTTARERWLAKLSFNGKLRFKTKYEPLTSSKSSKIQRLRHFAQGEGLEFGKVVLLARRVMLSMGYRVLELKASLKCPERGKLIERFHEIKDGQVCLLSSIRVGGEGLSMIGANACVFLDLMWNPSWHEQAMDRLHRPGQTKPVHIYMPITQLSYEVGIRSAQMLKKSFVNMVYVEDPPGDLSPSDIPVEYLEWIQRMMDTHEEDKSDISAES</sequence>
<feature type="domain" description="Helicase ATP-binding" evidence="4">
    <location>
        <begin position="87"/>
        <end position="299"/>
    </location>
</feature>
<dbReference type="GeneID" id="91101977"/>
<name>A0AAX4KFK3_9TREE</name>
<dbReference type="GO" id="GO:0005524">
    <property type="term" value="F:ATP binding"/>
    <property type="evidence" value="ECO:0007669"/>
    <property type="project" value="UniProtKB-KW"/>
</dbReference>
<dbReference type="PROSITE" id="PS51194">
    <property type="entry name" value="HELICASE_CTER"/>
    <property type="match status" value="1"/>
</dbReference>
<evidence type="ECO:0000256" key="1">
    <source>
        <dbReference type="ARBA" id="ARBA00022741"/>
    </source>
</evidence>
<evidence type="ECO:0000256" key="3">
    <source>
        <dbReference type="ARBA" id="ARBA00022840"/>
    </source>
</evidence>
<keyword evidence="2" id="KW-0378">Hydrolase</keyword>
<dbReference type="EMBL" id="CP144089">
    <property type="protein sequence ID" value="WWD05101.1"/>
    <property type="molecule type" value="Genomic_DNA"/>
</dbReference>
<keyword evidence="3" id="KW-0067">ATP-binding</keyword>
<dbReference type="Gene3D" id="3.40.50.10810">
    <property type="entry name" value="Tandem AAA-ATPase domain"/>
    <property type="match status" value="1"/>
</dbReference>
<dbReference type="GO" id="GO:0004386">
    <property type="term" value="F:helicase activity"/>
    <property type="evidence" value="ECO:0007669"/>
    <property type="project" value="UniProtKB-KW"/>
</dbReference>
<dbReference type="Pfam" id="PF00271">
    <property type="entry name" value="Helicase_C"/>
    <property type="match status" value="1"/>
</dbReference>
<dbReference type="AlphaFoldDB" id="A0AAX4KFK3"/>
<dbReference type="InterPro" id="IPR014001">
    <property type="entry name" value="Helicase_ATP-bd"/>
</dbReference>
<dbReference type="CDD" id="cd18793">
    <property type="entry name" value="SF2_C_SNF"/>
    <property type="match status" value="1"/>
</dbReference>
<evidence type="ECO:0000313" key="7">
    <source>
        <dbReference type="Proteomes" id="UP001358614"/>
    </source>
</evidence>
<feature type="domain" description="Helicase C-terminal" evidence="5">
    <location>
        <begin position="408"/>
        <end position="568"/>
    </location>
</feature>
<dbReference type="PANTHER" id="PTHR45626">
    <property type="entry name" value="TRANSCRIPTION TERMINATION FACTOR 2-RELATED"/>
    <property type="match status" value="1"/>
</dbReference>
<dbReference type="SMART" id="SM00487">
    <property type="entry name" value="DEXDc"/>
    <property type="match status" value="1"/>
</dbReference>
<dbReference type="InterPro" id="IPR027417">
    <property type="entry name" value="P-loop_NTPase"/>
</dbReference>
<evidence type="ECO:0000259" key="5">
    <source>
        <dbReference type="PROSITE" id="PS51194"/>
    </source>
</evidence>
<keyword evidence="7" id="KW-1185">Reference proteome</keyword>
<evidence type="ECO:0000256" key="2">
    <source>
        <dbReference type="ARBA" id="ARBA00022801"/>
    </source>
</evidence>
<dbReference type="GO" id="GO:0016787">
    <property type="term" value="F:hydrolase activity"/>
    <property type="evidence" value="ECO:0007669"/>
    <property type="project" value="UniProtKB-KW"/>
</dbReference>